<dbReference type="InterPro" id="IPR052928">
    <property type="entry name" value="Desiccation-related_membrane"/>
</dbReference>
<sequence>MKKVLAIIGAAAAGFAAGILTAPKSGKETRKDLKKKAVKLKADTEKVAGKAAAVAKDSVDSLKVGSRKVGDAVTETAKDVKGNVEKRFK</sequence>
<evidence type="ECO:0000313" key="2">
    <source>
        <dbReference type="EMBL" id="AJA06627.1"/>
    </source>
</evidence>
<evidence type="ECO:0000256" key="1">
    <source>
        <dbReference type="SAM" id="SignalP"/>
    </source>
</evidence>
<protein>
    <recommendedName>
        <fullName evidence="4">YtxH domain-containing protein</fullName>
    </recommendedName>
</protein>
<dbReference type="EMBL" id="CP007496">
    <property type="protein sequence ID" value="AJA06627.1"/>
    <property type="molecule type" value="Genomic_DNA"/>
</dbReference>
<dbReference type="Proteomes" id="UP000030902">
    <property type="component" value="Chromosome"/>
</dbReference>
<accession>A0A6S4GUW1</accession>
<proteinExistence type="predicted"/>
<name>A0A6S4GUW1_9BACT</name>
<feature type="signal peptide" evidence="1">
    <location>
        <begin position="1"/>
        <end position="16"/>
    </location>
</feature>
<dbReference type="PANTHER" id="PTHR35792:SF1">
    <property type="entry name" value="SLL0268 PROTEIN"/>
    <property type="match status" value="1"/>
</dbReference>
<reference evidence="2 3" key="1">
    <citation type="journal article" date="2015" name="Proc. Natl. Acad. Sci. U.S.A.">
        <title>Cultivation of a human-associated TM7 phylotype reveals a reduced genome and epibiotic parasitic lifestyle.</title>
        <authorList>
            <person name="He X."/>
            <person name="McLean J.S."/>
            <person name="Edlund A."/>
            <person name="Yooseph S."/>
            <person name="Hall A.P."/>
            <person name="Liu S.Y."/>
            <person name="Dorrestein P.C."/>
            <person name="Esquenazi E."/>
            <person name="Hunter R.C."/>
            <person name="Cheng G."/>
            <person name="Nelson K.E."/>
            <person name="Lux R."/>
            <person name="Shi W."/>
        </authorList>
    </citation>
    <scope>NUCLEOTIDE SEQUENCE [LARGE SCALE GENOMIC DNA]</scope>
    <source>
        <strain evidence="2 3">TM7x</strain>
    </source>
</reference>
<keyword evidence="3" id="KW-1185">Reference proteome</keyword>
<gene>
    <name evidence="2" type="ORF">TM7x_03370</name>
</gene>
<evidence type="ECO:0008006" key="4">
    <source>
        <dbReference type="Google" id="ProtNLM"/>
    </source>
</evidence>
<dbReference type="RefSeq" id="WP_039327804.1">
    <property type="nucleotide sequence ID" value="NZ_CP007496.1"/>
</dbReference>
<organism evidence="2 3">
    <name type="scientific">Candidatus Nanosynbacter lyticus</name>
    <dbReference type="NCBI Taxonomy" id="2093824"/>
    <lineage>
        <taxon>Bacteria</taxon>
        <taxon>Candidatus Saccharimonadota</taxon>
        <taxon>Candidatus Saccharimonadia</taxon>
        <taxon>Candidatus Nanosynbacterales</taxon>
        <taxon>Candidatus Nanosynbacteraceae</taxon>
        <taxon>Candidatus Nanosynbacter</taxon>
    </lineage>
</organism>
<dbReference type="InterPro" id="IPR024623">
    <property type="entry name" value="YtxH"/>
</dbReference>
<dbReference type="AlphaFoldDB" id="A0A6S4GUW1"/>
<dbReference type="KEGG" id="sox:TM7x_03370"/>
<feature type="chain" id="PRO_5028139980" description="YtxH domain-containing protein" evidence="1">
    <location>
        <begin position="17"/>
        <end position="89"/>
    </location>
</feature>
<dbReference type="PANTHER" id="PTHR35792">
    <property type="entry name" value="GENERAL STRESS PROTEIN"/>
    <property type="match status" value="1"/>
</dbReference>
<keyword evidence="1" id="KW-0732">Signal</keyword>
<dbReference type="Pfam" id="PF12732">
    <property type="entry name" value="YtxH"/>
    <property type="match status" value="1"/>
</dbReference>
<evidence type="ECO:0000313" key="3">
    <source>
        <dbReference type="Proteomes" id="UP000030902"/>
    </source>
</evidence>